<dbReference type="KEGG" id="bhu:bhn_I1359"/>
<dbReference type="PANTHER" id="PTHR43707:SF6">
    <property type="entry name" value="ATP PHOSPHORIBOSYLTRANSFERASE REGULATORY SUBUNIT"/>
    <property type="match status" value="1"/>
</dbReference>
<evidence type="ECO:0000256" key="8">
    <source>
        <dbReference type="ARBA" id="ARBA00025246"/>
    </source>
</evidence>
<keyword evidence="5 9" id="KW-0963">Cytoplasm</keyword>
<reference evidence="13" key="1">
    <citation type="submission" date="2016-10" db="EMBL/GenBank/DDBJ databases">
        <title>The complete genome sequence of the rumen bacterium Butyrivibrio hungatei MB2003.</title>
        <authorList>
            <person name="Palevich N."/>
            <person name="Kelly W.J."/>
            <person name="Leahy S.C."/>
            <person name="Altermann E."/>
            <person name="Rakonjac J."/>
            <person name="Attwood G.T."/>
        </authorList>
    </citation>
    <scope>NUCLEOTIDE SEQUENCE [LARGE SCALE GENOMIC DNA]</scope>
    <source>
        <strain evidence="13">MB2003</strain>
    </source>
</reference>
<dbReference type="GO" id="GO:0006427">
    <property type="term" value="P:histidyl-tRNA aminoacylation"/>
    <property type="evidence" value="ECO:0007669"/>
    <property type="project" value="TreeGrafter"/>
</dbReference>
<dbReference type="PANTHER" id="PTHR43707">
    <property type="entry name" value="HISTIDYL-TRNA SYNTHETASE"/>
    <property type="match status" value="1"/>
</dbReference>
<dbReference type="SUPFAM" id="SSF55681">
    <property type="entry name" value="Class II aaRS and biotin synthetases"/>
    <property type="match status" value="1"/>
</dbReference>
<evidence type="ECO:0000256" key="6">
    <source>
        <dbReference type="ARBA" id="ARBA00022605"/>
    </source>
</evidence>
<dbReference type="InterPro" id="IPR004516">
    <property type="entry name" value="HisRS/HisZ"/>
</dbReference>
<evidence type="ECO:0000256" key="5">
    <source>
        <dbReference type="ARBA" id="ARBA00022490"/>
    </source>
</evidence>
<dbReference type="GO" id="GO:0000105">
    <property type="term" value="P:L-histidine biosynthetic process"/>
    <property type="evidence" value="ECO:0007669"/>
    <property type="project" value="UniProtKB-UniRule"/>
</dbReference>
<comment type="pathway">
    <text evidence="2 9">Amino-acid biosynthesis; L-histidine biosynthesis; L-histidine from 5-phospho-alpha-D-ribose 1-diphosphate: step 1/9.</text>
</comment>
<evidence type="ECO:0000256" key="7">
    <source>
        <dbReference type="ARBA" id="ARBA00023102"/>
    </source>
</evidence>
<evidence type="ECO:0000256" key="2">
    <source>
        <dbReference type="ARBA" id="ARBA00004667"/>
    </source>
</evidence>
<evidence type="ECO:0000256" key="1">
    <source>
        <dbReference type="ARBA" id="ARBA00004496"/>
    </source>
</evidence>
<evidence type="ECO:0000256" key="4">
    <source>
        <dbReference type="ARBA" id="ARBA00020397"/>
    </source>
</evidence>
<comment type="similarity">
    <text evidence="3 9">Belongs to the class-II aminoacyl-tRNA synthetase family. HisZ subfamily.</text>
</comment>
<dbReference type="Proteomes" id="UP000179284">
    <property type="component" value="Chromosome I"/>
</dbReference>
<dbReference type="Gene3D" id="3.30.930.10">
    <property type="entry name" value="Bira Bifunctional Protein, Domain 2"/>
    <property type="match status" value="1"/>
</dbReference>
<evidence type="ECO:0000256" key="9">
    <source>
        <dbReference type="HAMAP-Rule" id="MF_00125"/>
    </source>
</evidence>
<feature type="domain" description="Class II Histidinyl-tRNA synthetase (HisRS)-like catalytic core" evidence="11">
    <location>
        <begin position="11"/>
        <end position="320"/>
    </location>
</feature>
<dbReference type="AlphaFoldDB" id="A0A1D9P1L4"/>
<accession>A0A1D9P1L4</accession>
<dbReference type="RefSeq" id="WP_071176083.1">
    <property type="nucleotide sequence ID" value="NZ_CP017831.1"/>
</dbReference>
<sequence length="370" mass="41739">MNKVLLHTPDGVRDIYGRECSDRNIVRDKIHRVIKSYGYQDIDTPTFEFFDVFAEEINASDAKELFKFFDKDGNTLVLRPDFTPSIARCASKVMLENKEPVRVCYQGKAYLNTSSLQGKLKENRNIGIEFMNENSVYADAEVISLLIESLKATGLSDFQISIGDADYYKGLCEEAGIDDDTERDIREQITGKNYFAAENIMVSRGVPEKYKDLILKVSEFIGSDDALDKAQSQVTNERSLSSIKRLKELYKVLTMYGVEKYISFDLSMLSKFNYYTGVIFSAYTYGVGDAIAKGGRYDNLLGKYGKDAPAIGFSIVLDDLMSALYRQSCDLEHESEATVIEFNDDSFKDALSKANDLRNKGQNVVLKCTK</sequence>
<feature type="binding site" evidence="10">
    <location>
        <begin position="81"/>
        <end position="83"/>
    </location>
    <ligand>
        <name>L-histidine</name>
        <dbReference type="ChEBI" id="CHEBI:57595"/>
    </ligand>
</feature>
<dbReference type="Pfam" id="PF13393">
    <property type="entry name" value="tRNA-synt_His"/>
    <property type="match status" value="1"/>
</dbReference>
<comment type="subunit">
    <text evidence="9">Heteromultimer composed of HisG and HisZ subunits.</text>
</comment>
<dbReference type="InterPro" id="IPR045864">
    <property type="entry name" value="aa-tRNA-synth_II/BPL/LPL"/>
</dbReference>
<dbReference type="UniPathway" id="UPA00031">
    <property type="reaction ID" value="UER00006"/>
</dbReference>
<evidence type="ECO:0000313" key="13">
    <source>
        <dbReference type="Proteomes" id="UP000179284"/>
    </source>
</evidence>
<dbReference type="PIRSF" id="PIRSF001549">
    <property type="entry name" value="His-tRNA_synth"/>
    <property type="match status" value="1"/>
</dbReference>
<organism evidence="12 13">
    <name type="scientific">Butyrivibrio hungatei</name>
    <dbReference type="NCBI Taxonomy" id="185008"/>
    <lineage>
        <taxon>Bacteria</taxon>
        <taxon>Bacillati</taxon>
        <taxon>Bacillota</taxon>
        <taxon>Clostridia</taxon>
        <taxon>Lachnospirales</taxon>
        <taxon>Lachnospiraceae</taxon>
        <taxon>Butyrivibrio</taxon>
    </lineage>
</organism>
<dbReference type="InterPro" id="IPR041715">
    <property type="entry name" value="HisRS-like_core"/>
</dbReference>
<evidence type="ECO:0000313" key="12">
    <source>
        <dbReference type="EMBL" id="AOZ96392.1"/>
    </source>
</evidence>
<name>A0A1D9P1L4_9FIRM</name>
<protein>
    <recommendedName>
        <fullName evidence="4 9">ATP phosphoribosyltransferase regulatory subunit</fullName>
    </recommendedName>
</protein>
<dbReference type="HAMAP" id="MF_00125">
    <property type="entry name" value="HisZ"/>
    <property type="match status" value="1"/>
</dbReference>
<dbReference type="GO" id="GO:0004821">
    <property type="term" value="F:histidine-tRNA ligase activity"/>
    <property type="evidence" value="ECO:0007669"/>
    <property type="project" value="TreeGrafter"/>
</dbReference>
<evidence type="ECO:0000256" key="3">
    <source>
        <dbReference type="ARBA" id="ARBA00005539"/>
    </source>
</evidence>
<keyword evidence="6 9" id="KW-0028">Amino-acid biosynthesis</keyword>
<keyword evidence="7 9" id="KW-0368">Histidine biosynthesis</keyword>
<comment type="function">
    <text evidence="8 9">Required for the first step of histidine biosynthesis. May allow the feedback regulation of ATP phosphoribosyltransferase activity by histidine.</text>
</comment>
<evidence type="ECO:0000259" key="11">
    <source>
        <dbReference type="Pfam" id="PF13393"/>
    </source>
</evidence>
<keyword evidence="12" id="KW-0328">Glycosyltransferase</keyword>
<dbReference type="GO" id="GO:0016757">
    <property type="term" value="F:glycosyltransferase activity"/>
    <property type="evidence" value="ECO:0007669"/>
    <property type="project" value="UniProtKB-KW"/>
</dbReference>
<dbReference type="NCBIfam" id="TIGR00443">
    <property type="entry name" value="hisZ_biosyn_reg"/>
    <property type="match status" value="1"/>
</dbReference>
<feature type="binding site" evidence="10">
    <location>
        <position position="129"/>
    </location>
    <ligand>
        <name>L-histidine</name>
        <dbReference type="ChEBI" id="CHEBI:57595"/>
    </ligand>
</feature>
<dbReference type="GO" id="GO:0140096">
    <property type="term" value="F:catalytic activity, acting on a protein"/>
    <property type="evidence" value="ECO:0007669"/>
    <property type="project" value="UniProtKB-ARBA"/>
</dbReference>
<dbReference type="EMBL" id="CP017831">
    <property type="protein sequence ID" value="AOZ96392.1"/>
    <property type="molecule type" value="Genomic_DNA"/>
</dbReference>
<keyword evidence="13" id="KW-1185">Reference proteome</keyword>
<dbReference type="GO" id="GO:0005737">
    <property type="term" value="C:cytoplasm"/>
    <property type="evidence" value="ECO:0007669"/>
    <property type="project" value="UniProtKB-SubCell"/>
</dbReference>
<dbReference type="InterPro" id="IPR004517">
    <property type="entry name" value="HisZ"/>
</dbReference>
<proteinExistence type="inferred from homology"/>
<comment type="subcellular location">
    <subcellularLocation>
        <location evidence="1 9">Cytoplasm</location>
    </subcellularLocation>
</comment>
<comment type="miscellaneous">
    <text evidence="9">This function is generally fulfilled by the C-terminal part of HisG, which is missing in some bacteria such as this one.</text>
</comment>
<gene>
    <name evidence="9" type="primary">hisZ</name>
    <name evidence="12" type="ORF">bhn_I1359</name>
</gene>
<dbReference type="OrthoDB" id="9800814at2"/>
<dbReference type="CDD" id="cd00773">
    <property type="entry name" value="HisRS-like_core"/>
    <property type="match status" value="1"/>
</dbReference>
<feature type="binding site" evidence="10">
    <location>
        <begin position="274"/>
        <end position="275"/>
    </location>
    <ligand>
        <name>L-histidine</name>
        <dbReference type="ChEBI" id="CHEBI:57595"/>
    </ligand>
</feature>
<keyword evidence="12" id="KW-0808">Transferase</keyword>
<evidence type="ECO:0000256" key="10">
    <source>
        <dbReference type="PIRSR" id="PIRSR001549-1"/>
    </source>
</evidence>